<evidence type="ECO:0000256" key="8">
    <source>
        <dbReference type="ARBA" id="ARBA00023136"/>
    </source>
</evidence>
<keyword evidence="7 9" id="KW-1133">Transmembrane helix</keyword>
<reference evidence="12 13" key="1">
    <citation type="submission" date="2023-07" db="EMBL/GenBank/DDBJ databases">
        <title>Paenibacillus sp. JX-17 nov. isolated from soil.</title>
        <authorList>
            <person name="Wan Y."/>
            <person name="Liu B."/>
        </authorList>
    </citation>
    <scope>NUCLEOTIDE SEQUENCE [LARGE SCALE GENOMIC DNA]</scope>
    <source>
        <strain evidence="12 13">JX-17</strain>
    </source>
</reference>
<dbReference type="PROSITE" id="PS50928">
    <property type="entry name" value="ABC_TM1"/>
    <property type="match status" value="1"/>
</dbReference>
<dbReference type="NCBIfam" id="NF038017">
    <property type="entry name" value="ABC_perm1"/>
    <property type="match status" value="1"/>
</dbReference>
<dbReference type="PANTHER" id="PTHR30183:SF3">
    <property type="entry name" value="MOLYBDENUM TRANSPORT SYSTEM PERMEASE PROTEIN MODB"/>
    <property type="match status" value="1"/>
</dbReference>
<feature type="domain" description="ABC transmembrane type-1" evidence="11">
    <location>
        <begin position="16"/>
        <end position="220"/>
    </location>
</feature>
<dbReference type="InterPro" id="IPR000515">
    <property type="entry name" value="MetI-like"/>
</dbReference>
<evidence type="ECO:0000256" key="9">
    <source>
        <dbReference type="RuleBase" id="RU363032"/>
    </source>
</evidence>
<evidence type="ECO:0000259" key="11">
    <source>
        <dbReference type="PROSITE" id="PS50928"/>
    </source>
</evidence>
<dbReference type="Pfam" id="PF00528">
    <property type="entry name" value="BPD_transp_1"/>
    <property type="match status" value="1"/>
</dbReference>
<dbReference type="NCBIfam" id="TIGR02141">
    <property type="entry name" value="modB_ABC"/>
    <property type="match status" value="1"/>
</dbReference>
<evidence type="ECO:0000256" key="7">
    <source>
        <dbReference type="ARBA" id="ARBA00022989"/>
    </source>
</evidence>
<evidence type="ECO:0000313" key="12">
    <source>
        <dbReference type="EMBL" id="MDO7907385.1"/>
    </source>
</evidence>
<feature type="transmembrane region" description="Helical" evidence="9">
    <location>
        <begin position="20"/>
        <end position="43"/>
    </location>
</feature>
<evidence type="ECO:0000256" key="6">
    <source>
        <dbReference type="ARBA" id="ARBA00022692"/>
    </source>
</evidence>
<keyword evidence="3 9" id="KW-0813">Transport</keyword>
<protein>
    <recommendedName>
        <fullName evidence="10">Molybdenum transport system permease</fullName>
    </recommendedName>
</protein>
<comment type="similarity">
    <text evidence="2 10">Belongs to the binding-protein-dependent transport system permease family. CysTW subfamily.</text>
</comment>
<accession>A0ABT9CDN3</accession>
<dbReference type="InterPro" id="IPR011867">
    <property type="entry name" value="ModB_ABC"/>
</dbReference>
<evidence type="ECO:0000256" key="10">
    <source>
        <dbReference type="RuleBase" id="RU365097"/>
    </source>
</evidence>
<comment type="function">
    <text evidence="10">Part of the binding-protein-dependent transport system for molybdenum; probably responsible for the translocation of the substrate across the membrane.</text>
</comment>
<feature type="transmembrane region" description="Helical" evidence="9">
    <location>
        <begin position="156"/>
        <end position="176"/>
    </location>
</feature>
<dbReference type="Gene3D" id="1.10.3720.10">
    <property type="entry name" value="MetI-like"/>
    <property type="match status" value="1"/>
</dbReference>
<dbReference type="EMBL" id="JAUQTB010000007">
    <property type="protein sequence ID" value="MDO7907385.1"/>
    <property type="molecule type" value="Genomic_DNA"/>
</dbReference>
<organism evidence="12 13">
    <name type="scientific">Paenibacillus lacisoli</name>
    <dbReference type="NCBI Taxonomy" id="3064525"/>
    <lineage>
        <taxon>Bacteria</taxon>
        <taxon>Bacillati</taxon>
        <taxon>Bacillota</taxon>
        <taxon>Bacilli</taxon>
        <taxon>Bacillales</taxon>
        <taxon>Paenibacillaceae</taxon>
        <taxon>Paenibacillus</taxon>
    </lineage>
</organism>
<feature type="transmembrane region" description="Helical" evidence="9">
    <location>
        <begin position="202"/>
        <end position="221"/>
    </location>
</feature>
<proteinExistence type="inferred from homology"/>
<sequence length="227" mass="24926">MVGLAQLQQEMFWEPVWISLKTAFVSSVIVFNLGILAAWGLTFRKFPGKIWIETFIMLPLVLPPTVVGFILLMLLGRRSWVGRYLEELGSQPIVFSWGATVIAAVVVAFPLVYQTAKSGFLSVEEDLPASARSMGASEFQILRHILLPLTVRSLRAAFILGFARAIGEFGATLMLAGNIPGRTQTLPTAIYVAVDSGNNQMAWAWAGIIVVFSFLLMLFTGSGRKSR</sequence>
<evidence type="ECO:0000256" key="2">
    <source>
        <dbReference type="ARBA" id="ARBA00007069"/>
    </source>
</evidence>
<feature type="transmembrane region" description="Helical" evidence="9">
    <location>
        <begin position="94"/>
        <end position="113"/>
    </location>
</feature>
<dbReference type="PANTHER" id="PTHR30183">
    <property type="entry name" value="MOLYBDENUM TRANSPORT SYSTEM PERMEASE PROTEIN MODB"/>
    <property type="match status" value="1"/>
</dbReference>
<evidence type="ECO:0000256" key="4">
    <source>
        <dbReference type="ARBA" id="ARBA00022475"/>
    </source>
</evidence>
<name>A0ABT9CDN3_9BACL</name>
<dbReference type="InterPro" id="IPR035906">
    <property type="entry name" value="MetI-like_sf"/>
</dbReference>
<keyword evidence="8 9" id="KW-0472">Membrane</keyword>
<evidence type="ECO:0000256" key="5">
    <source>
        <dbReference type="ARBA" id="ARBA00022505"/>
    </source>
</evidence>
<evidence type="ECO:0000256" key="3">
    <source>
        <dbReference type="ARBA" id="ARBA00022448"/>
    </source>
</evidence>
<evidence type="ECO:0000256" key="1">
    <source>
        <dbReference type="ARBA" id="ARBA00004651"/>
    </source>
</evidence>
<keyword evidence="13" id="KW-1185">Reference proteome</keyword>
<comment type="subcellular location">
    <subcellularLocation>
        <location evidence="1 9">Cell membrane</location>
        <topology evidence="1 9">Multi-pass membrane protein</topology>
    </subcellularLocation>
</comment>
<dbReference type="RefSeq" id="WP_305024596.1">
    <property type="nucleotide sequence ID" value="NZ_JAUQTB010000007.1"/>
</dbReference>
<gene>
    <name evidence="12" type="primary">modB</name>
    <name evidence="12" type="ORF">Q5741_13310</name>
</gene>
<dbReference type="CDD" id="cd06261">
    <property type="entry name" value="TM_PBP2"/>
    <property type="match status" value="1"/>
</dbReference>
<dbReference type="InterPro" id="IPR049783">
    <property type="entry name" value="ABC_perm_TupB-like"/>
</dbReference>
<dbReference type="Proteomes" id="UP001240171">
    <property type="component" value="Unassembled WGS sequence"/>
</dbReference>
<comment type="caution">
    <text evidence="12">The sequence shown here is derived from an EMBL/GenBank/DDBJ whole genome shotgun (WGS) entry which is preliminary data.</text>
</comment>
<keyword evidence="5 10" id="KW-0500">Molybdenum</keyword>
<feature type="transmembrane region" description="Helical" evidence="9">
    <location>
        <begin position="55"/>
        <end position="74"/>
    </location>
</feature>
<keyword evidence="6 9" id="KW-0812">Transmembrane</keyword>
<keyword evidence="4 10" id="KW-1003">Cell membrane</keyword>
<dbReference type="SUPFAM" id="SSF161098">
    <property type="entry name" value="MetI-like"/>
    <property type="match status" value="1"/>
</dbReference>
<evidence type="ECO:0000313" key="13">
    <source>
        <dbReference type="Proteomes" id="UP001240171"/>
    </source>
</evidence>